<organism evidence="1 2">
    <name type="scientific">Brasilonema sennae CENA114</name>
    <dbReference type="NCBI Taxonomy" id="415709"/>
    <lineage>
        <taxon>Bacteria</taxon>
        <taxon>Bacillati</taxon>
        <taxon>Cyanobacteriota</taxon>
        <taxon>Cyanophyceae</taxon>
        <taxon>Nostocales</taxon>
        <taxon>Scytonemataceae</taxon>
        <taxon>Brasilonema</taxon>
        <taxon>Bromeliae group (in: Brasilonema)</taxon>
    </lineage>
</organism>
<gene>
    <name evidence="1" type="ORF">DP114_01230</name>
</gene>
<proteinExistence type="predicted"/>
<keyword evidence="2" id="KW-1185">Reference proteome</keyword>
<dbReference type="KEGG" id="bsen:DP114_01230"/>
<reference evidence="1 2" key="1">
    <citation type="submission" date="2018-06" db="EMBL/GenBank/DDBJ databases">
        <title>Comparative genomics of Brasilonema spp. strains.</title>
        <authorList>
            <person name="Alvarenga D.O."/>
            <person name="Fiore M.F."/>
            <person name="Varani A.M."/>
        </authorList>
    </citation>
    <scope>NUCLEOTIDE SEQUENCE [LARGE SCALE GENOMIC DNA]</scope>
    <source>
        <strain evidence="1 2">CENA114</strain>
    </source>
</reference>
<name>A0A856M8K0_9CYAN</name>
<evidence type="ECO:0000313" key="2">
    <source>
        <dbReference type="Proteomes" id="UP000503129"/>
    </source>
</evidence>
<dbReference type="AlphaFoldDB" id="A0A856M8K0"/>
<dbReference type="Proteomes" id="UP000503129">
    <property type="component" value="Chromosome"/>
</dbReference>
<protein>
    <submittedName>
        <fullName evidence="1">Uncharacterized protein</fullName>
    </submittedName>
</protein>
<dbReference type="EMBL" id="CP030118">
    <property type="protein sequence ID" value="QDL06714.1"/>
    <property type="molecule type" value="Genomic_DNA"/>
</dbReference>
<sequence length="61" mass="6957">MFLSDQTIQNSKFARSKTKKEIILKLTTGVRAPILDMEKVKSKASLFQAPNFSYGVLNFEF</sequence>
<accession>A0A856M8K0</accession>
<evidence type="ECO:0000313" key="1">
    <source>
        <dbReference type="EMBL" id="QDL06714.1"/>
    </source>
</evidence>